<sequence>MPSPDESSDVSHDNIDNKQVTETVKETGRLIQIKAGEGYTHAVIYPVEATYILTKQKPEFQFPDESVQAKQRLSEGKRGEARRLQQAGLAKMASVEDSIFWPVIRTEIDDVEATGDAQTFIVNGDNKTPDKKWVTAQVTPQGGIAIEVLVTKSGAHIRHVDEDISGINLILAAIMVRRIGNQDPKSVTDLARDVLSREEAKDVLNDLNTGNIPDILDRLGDVARMYEEFRKTGNII</sequence>
<comment type="caution">
    <text evidence="1">The sequence shown here is derived from an EMBL/GenBank/DDBJ whole genome shotgun (WGS) entry which is preliminary data.</text>
</comment>
<accession>A0A1F8APF8</accession>
<name>A0A1F8APF8_9BACT</name>
<gene>
    <name evidence="1" type="ORF">A3E44_02080</name>
</gene>
<evidence type="ECO:0000313" key="2">
    <source>
        <dbReference type="Proteomes" id="UP000178603"/>
    </source>
</evidence>
<evidence type="ECO:0000313" key="1">
    <source>
        <dbReference type="EMBL" id="OGM53647.1"/>
    </source>
</evidence>
<protein>
    <submittedName>
        <fullName evidence="1">Uncharacterized protein</fullName>
    </submittedName>
</protein>
<organism evidence="1 2">
    <name type="scientific">Candidatus Woesebacteria bacterium RIFCSPHIGHO2_12_FULL_41_24</name>
    <dbReference type="NCBI Taxonomy" id="1802510"/>
    <lineage>
        <taxon>Bacteria</taxon>
        <taxon>Candidatus Woeseibacteriota</taxon>
    </lineage>
</organism>
<proteinExistence type="predicted"/>
<dbReference type="Proteomes" id="UP000178603">
    <property type="component" value="Unassembled WGS sequence"/>
</dbReference>
<dbReference type="AlphaFoldDB" id="A0A1F8APF8"/>
<dbReference type="EMBL" id="MGGW01000021">
    <property type="protein sequence ID" value="OGM53647.1"/>
    <property type="molecule type" value="Genomic_DNA"/>
</dbReference>
<reference evidence="1 2" key="1">
    <citation type="journal article" date="2016" name="Nat. Commun.">
        <title>Thousands of microbial genomes shed light on interconnected biogeochemical processes in an aquifer system.</title>
        <authorList>
            <person name="Anantharaman K."/>
            <person name="Brown C.T."/>
            <person name="Hug L.A."/>
            <person name="Sharon I."/>
            <person name="Castelle C.J."/>
            <person name="Probst A.J."/>
            <person name="Thomas B.C."/>
            <person name="Singh A."/>
            <person name="Wilkins M.J."/>
            <person name="Karaoz U."/>
            <person name="Brodie E.L."/>
            <person name="Williams K.H."/>
            <person name="Hubbard S.S."/>
            <person name="Banfield J.F."/>
        </authorList>
    </citation>
    <scope>NUCLEOTIDE SEQUENCE [LARGE SCALE GENOMIC DNA]</scope>
</reference>